<proteinExistence type="inferred from homology"/>
<dbReference type="OrthoDB" id="9804774at2"/>
<evidence type="ECO:0000256" key="3">
    <source>
        <dbReference type="SAM" id="MobiDB-lite"/>
    </source>
</evidence>
<dbReference type="EMBL" id="CP002000">
    <property type="protein sequence ID" value="ADJ48931.1"/>
    <property type="molecule type" value="Genomic_DNA"/>
</dbReference>
<dbReference type="InterPro" id="IPR002347">
    <property type="entry name" value="SDR_fam"/>
</dbReference>
<dbReference type="GO" id="GO:0051920">
    <property type="term" value="F:peroxiredoxin activity"/>
    <property type="evidence" value="ECO:0007669"/>
    <property type="project" value="InterPro"/>
</dbReference>
<dbReference type="AlphaFoldDB" id="A0A0H3DE06"/>
<dbReference type="PRINTS" id="PR00081">
    <property type="entry name" value="GDHRDH"/>
</dbReference>
<sequence>MLIALGADPELRTHFRIAVTNGLTEDELAEVIYHASGYAGSPAPSRPALRSARLRPDSEPLRGQAMRPVAGRPYDETQGVSMSLEGKVAVVTGGGRGIGEAIAAVLGAQGAAVAVWDLDGEGAEKTVAGIREAGGTAIAVAGDAADAAAVAAAAARTRAELGPVSILVNNAGITAYEPFTTITEESWDRLIGVNLRGPFLVTRELVPDMLATGWGRIVNISSSSAQTGAPAMAHYAASKGGVIGLTKALAMEYADKGITVNNVPPGFIDTPLIREGPIDVEAAAATMPMKRAGRPEDIAYAVAYLVSEEAGYVTGQTLSANGGRYLV</sequence>
<dbReference type="PANTHER" id="PTHR42879">
    <property type="entry name" value="3-OXOACYL-(ACYL-CARRIER-PROTEIN) REDUCTASE"/>
    <property type="match status" value="1"/>
</dbReference>
<reference evidence="5 6" key="1">
    <citation type="journal article" date="2010" name="Cell Res.">
        <title>Complete genome sequence of the rifamycin SV-producing Amycolatopsis mediterranei U32 revealed its genetic characteristics in phylogeny and metabolism.</title>
        <authorList>
            <person name="Zhao W."/>
            <person name="Zhong Y."/>
            <person name="Yuan H."/>
            <person name="Wang J."/>
            <person name="Zheng H."/>
            <person name="Wang Y."/>
            <person name="Cen X."/>
            <person name="Xu F."/>
            <person name="Bai J."/>
            <person name="Han X."/>
            <person name="Lu G."/>
            <person name="Zhu Y."/>
            <person name="Shao Z."/>
            <person name="Yan H."/>
            <person name="Li C."/>
            <person name="Peng N."/>
            <person name="Zhang Z."/>
            <person name="Zhang Y."/>
            <person name="Lin W."/>
            <person name="Fan Y."/>
            <person name="Qin Z."/>
            <person name="Hu Y."/>
            <person name="Zhu B."/>
            <person name="Wang S."/>
            <person name="Ding X."/>
            <person name="Zhao G.P."/>
        </authorList>
    </citation>
    <scope>NUCLEOTIDE SEQUENCE [LARGE SCALE GENOMIC DNA]</scope>
    <source>
        <strain evidence="6">U-32</strain>
    </source>
</reference>
<dbReference type="PANTHER" id="PTHR42879:SF2">
    <property type="entry name" value="3-OXOACYL-[ACYL-CARRIER-PROTEIN] REDUCTASE FABG"/>
    <property type="match status" value="1"/>
</dbReference>
<evidence type="ECO:0000313" key="5">
    <source>
        <dbReference type="EMBL" id="ADJ48931.1"/>
    </source>
</evidence>
<keyword evidence="2" id="KW-0560">Oxidoreductase</keyword>
<dbReference type="SUPFAM" id="SSF69118">
    <property type="entry name" value="AhpD-like"/>
    <property type="match status" value="1"/>
</dbReference>
<accession>A0A0H3DE06</accession>
<comment type="similarity">
    <text evidence="1">Belongs to the short-chain dehydrogenases/reductases (SDR) family.</text>
</comment>
<dbReference type="InterPro" id="IPR036291">
    <property type="entry name" value="NAD(P)-bd_dom_sf"/>
</dbReference>
<dbReference type="InterPro" id="IPR029032">
    <property type="entry name" value="AhpD-like"/>
</dbReference>
<dbReference type="InterPro" id="IPR057326">
    <property type="entry name" value="KR_dom"/>
</dbReference>
<organism evidence="5 6">
    <name type="scientific">Amycolatopsis mediterranei (strain U-32)</name>
    <dbReference type="NCBI Taxonomy" id="749927"/>
    <lineage>
        <taxon>Bacteria</taxon>
        <taxon>Bacillati</taxon>
        <taxon>Actinomycetota</taxon>
        <taxon>Actinomycetes</taxon>
        <taxon>Pseudonocardiales</taxon>
        <taxon>Pseudonocardiaceae</taxon>
        <taxon>Amycolatopsis</taxon>
    </lineage>
</organism>
<dbReference type="Gene3D" id="1.20.1290.10">
    <property type="entry name" value="AhpD-like"/>
    <property type="match status" value="1"/>
</dbReference>
<feature type="region of interest" description="Disordered" evidence="3">
    <location>
        <begin position="41"/>
        <end position="65"/>
    </location>
</feature>
<dbReference type="Proteomes" id="UP000000328">
    <property type="component" value="Chromosome"/>
</dbReference>
<dbReference type="eggNOG" id="COG1028">
    <property type="taxonomic scope" value="Bacteria"/>
</dbReference>
<dbReference type="FunFam" id="3.40.50.720:FF:000173">
    <property type="entry name" value="3-oxoacyl-[acyl-carrier protein] reductase"/>
    <property type="match status" value="1"/>
</dbReference>
<dbReference type="Pfam" id="PF13561">
    <property type="entry name" value="adh_short_C2"/>
    <property type="match status" value="1"/>
</dbReference>
<dbReference type="PATRIC" id="fig|749927.5.peg.7501"/>
<dbReference type="InterPro" id="IPR020904">
    <property type="entry name" value="Sc_DH/Rdtase_CS"/>
</dbReference>
<dbReference type="NCBIfam" id="NF005559">
    <property type="entry name" value="PRK07231.1"/>
    <property type="match status" value="1"/>
</dbReference>
<dbReference type="KEGG" id="amd:AMED_7214"/>
<evidence type="ECO:0000256" key="2">
    <source>
        <dbReference type="ARBA" id="ARBA00023002"/>
    </source>
</evidence>
<dbReference type="HOGENOM" id="CLU_010194_1_3_11"/>
<protein>
    <submittedName>
        <fullName evidence="5">Short-chain dehydrogenase/reductase SDR</fullName>
    </submittedName>
</protein>
<dbReference type="SMART" id="SM00822">
    <property type="entry name" value="PKS_KR"/>
    <property type="match status" value="1"/>
</dbReference>
<dbReference type="NCBIfam" id="NF009466">
    <property type="entry name" value="PRK12826.1-2"/>
    <property type="match status" value="1"/>
</dbReference>
<evidence type="ECO:0000259" key="4">
    <source>
        <dbReference type="SMART" id="SM00822"/>
    </source>
</evidence>
<dbReference type="InterPro" id="IPR003779">
    <property type="entry name" value="CMD-like"/>
</dbReference>
<dbReference type="SUPFAM" id="SSF51735">
    <property type="entry name" value="NAD(P)-binding Rossmann-fold domains"/>
    <property type="match status" value="1"/>
</dbReference>
<evidence type="ECO:0000256" key="1">
    <source>
        <dbReference type="ARBA" id="ARBA00006484"/>
    </source>
</evidence>
<dbReference type="InterPro" id="IPR050259">
    <property type="entry name" value="SDR"/>
</dbReference>
<evidence type="ECO:0000313" key="6">
    <source>
        <dbReference type="Proteomes" id="UP000000328"/>
    </source>
</evidence>
<gene>
    <name evidence="5" type="ordered locus">AMED_7214</name>
</gene>
<name>A0A0H3DE06_AMYMU</name>
<dbReference type="Pfam" id="PF02627">
    <property type="entry name" value="CMD"/>
    <property type="match status" value="1"/>
</dbReference>
<dbReference type="PRINTS" id="PR00080">
    <property type="entry name" value="SDRFAMILY"/>
</dbReference>
<dbReference type="Gene3D" id="3.40.50.720">
    <property type="entry name" value="NAD(P)-binding Rossmann-like Domain"/>
    <property type="match status" value="1"/>
</dbReference>
<feature type="domain" description="Ketoreductase" evidence="4">
    <location>
        <begin position="87"/>
        <end position="266"/>
    </location>
</feature>
<dbReference type="GO" id="GO:0032787">
    <property type="term" value="P:monocarboxylic acid metabolic process"/>
    <property type="evidence" value="ECO:0007669"/>
    <property type="project" value="UniProtKB-ARBA"/>
</dbReference>
<dbReference type="PROSITE" id="PS00061">
    <property type="entry name" value="ADH_SHORT"/>
    <property type="match status" value="1"/>
</dbReference>